<evidence type="ECO:0000256" key="6">
    <source>
        <dbReference type="ARBA" id="ARBA00022777"/>
    </source>
</evidence>
<keyword evidence="5" id="KW-0808">Transferase</keyword>
<dbReference type="Pfam" id="PF08448">
    <property type="entry name" value="PAS_4"/>
    <property type="match status" value="1"/>
</dbReference>
<dbReference type="InterPro" id="IPR035965">
    <property type="entry name" value="PAS-like_dom_sf"/>
</dbReference>
<dbReference type="InterPro" id="IPR003661">
    <property type="entry name" value="HisK_dim/P_dom"/>
</dbReference>
<dbReference type="SUPFAM" id="SSF55785">
    <property type="entry name" value="PYP-like sensor domain (PAS domain)"/>
    <property type="match status" value="1"/>
</dbReference>
<dbReference type="CDD" id="cd00075">
    <property type="entry name" value="HATPase"/>
    <property type="match status" value="1"/>
</dbReference>
<dbReference type="InterPro" id="IPR003660">
    <property type="entry name" value="HAMP_dom"/>
</dbReference>
<dbReference type="InterPro" id="IPR004358">
    <property type="entry name" value="Sig_transdc_His_kin-like_C"/>
</dbReference>
<dbReference type="SMART" id="SM00091">
    <property type="entry name" value="PAS"/>
    <property type="match status" value="2"/>
</dbReference>
<dbReference type="GO" id="GO:0000155">
    <property type="term" value="F:phosphorelay sensor kinase activity"/>
    <property type="evidence" value="ECO:0007669"/>
    <property type="project" value="InterPro"/>
</dbReference>
<proteinExistence type="predicted"/>
<gene>
    <name evidence="10" type="ORF">IFJ97_01755</name>
</gene>
<feature type="domain" description="Histidine kinase" evidence="8">
    <location>
        <begin position="444"/>
        <end position="650"/>
    </location>
</feature>
<dbReference type="InterPro" id="IPR005467">
    <property type="entry name" value="His_kinase_dom"/>
</dbReference>
<dbReference type="SUPFAM" id="SSF55874">
    <property type="entry name" value="ATPase domain of HSP90 chaperone/DNA topoisomerase II/histidine kinase"/>
    <property type="match status" value="1"/>
</dbReference>
<dbReference type="SMART" id="SM00304">
    <property type="entry name" value="HAMP"/>
    <property type="match status" value="1"/>
</dbReference>
<comment type="caution">
    <text evidence="10">The sequence shown here is derived from an EMBL/GenBank/DDBJ whole genome shotgun (WGS) entry which is preliminary data.</text>
</comment>
<feature type="domain" description="HAMP" evidence="9">
    <location>
        <begin position="162"/>
        <end position="214"/>
    </location>
</feature>
<comment type="subcellular location">
    <subcellularLocation>
        <location evidence="2">Membrane</location>
    </subcellularLocation>
</comment>
<evidence type="ECO:0000313" key="10">
    <source>
        <dbReference type="EMBL" id="MBD3870068.1"/>
    </source>
</evidence>
<dbReference type="InterPro" id="IPR036097">
    <property type="entry name" value="HisK_dim/P_sf"/>
</dbReference>
<dbReference type="Pfam" id="PF13188">
    <property type="entry name" value="PAS_8"/>
    <property type="match status" value="1"/>
</dbReference>
<dbReference type="Proteomes" id="UP000598633">
    <property type="component" value="Unassembled WGS sequence"/>
</dbReference>
<name>A0A8J6XYC2_9BACT</name>
<evidence type="ECO:0000256" key="7">
    <source>
        <dbReference type="SAM" id="Phobius"/>
    </source>
</evidence>
<evidence type="ECO:0000313" key="11">
    <source>
        <dbReference type="Proteomes" id="UP000598633"/>
    </source>
</evidence>
<keyword evidence="4" id="KW-0597">Phosphoprotein</keyword>
<reference evidence="10 11" key="1">
    <citation type="submission" date="2020-08" db="EMBL/GenBank/DDBJ databases">
        <title>Acidobacteriota in marine sediments use diverse sulfur dissimilation pathways.</title>
        <authorList>
            <person name="Wasmund K."/>
        </authorList>
    </citation>
    <scope>NUCLEOTIDE SEQUENCE [LARGE SCALE GENOMIC DNA]</scope>
    <source>
        <strain evidence="10">MAG AM3-A</strain>
    </source>
</reference>
<dbReference type="Gene3D" id="3.30.450.20">
    <property type="entry name" value="PAS domain"/>
    <property type="match status" value="1"/>
</dbReference>
<evidence type="ECO:0000259" key="8">
    <source>
        <dbReference type="PROSITE" id="PS50109"/>
    </source>
</evidence>
<dbReference type="CDD" id="cd00082">
    <property type="entry name" value="HisKA"/>
    <property type="match status" value="1"/>
</dbReference>
<dbReference type="SMART" id="SM00388">
    <property type="entry name" value="HisKA"/>
    <property type="match status" value="1"/>
</dbReference>
<dbReference type="GO" id="GO:0016020">
    <property type="term" value="C:membrane"/>
    <property type="evidence" value="ECO:0007669"/>
    <property type="project" value="UniProtKB-SubCell"/>
</dbReference>
<keyword evidence="7" id="KW-0812">Transmembrane</keyword>
<dbReference type="Pfam" id="PF00672">
    <property type="entry name" value="HAMP"/>
    <property type="match status" value="1"/>
</dbReference>
<protein>
    <recommendedName>
        <fullName evidence="3">histidine kinase</fullName>
        <ecNumber evidence="3">2.7.13.3</ecNumber>
    </recommendedName>
</protein>
<dbReference type="PRINTS" id="PR00344">
    <property type="entry name" value="BCTRLSENSOR"/>
</dbReference>
<dbReference type="Pfam" id="PF00512">
    <property type="entry name" value="HisKA"/>
    <property type="match status" value="1"/>
</dbReference>
<evidence type="ECO:0000256" key="2">
    <source>
        <dbReference type="ARBA" id="ARBA00004370"/>
    </source>
</evidence>
<dbReference type="InterPro" id="IPR000014">
    <property type="entry name" value="PAS"/>
</dbReference>
<evidence type="ECO:0000256" key="3">
    <source>
        <dbReference type="ARBA" id="ARBA00012438"/>
    </source>
</evidence>
<dbReference type="EMBL" id="JACXWA010000028">
    <property type="protein sequence ID" value="MBD3870068.1"/>
    <property type="molecule type" value="Genomic_DNA"/>
</dbReference>
<evidence type="ECO:0000259" key="9">
    <source>
        <dbReference type="PROSITE" id="PS50885"/>
    </source>
</evidence>
<dbReference type="InterPro" id="IPR036890">
    <property type="entry name" value="HATPase_C_sf"/>
</dbReference>
<accession>A0A8J6XYC2</accession>
<dbReference type="PROSITE" id="PS50885">
    <property type="entry name" value="HAMP"/>
    <property type="match status" value="1"/>
</dbReference>
<keyword evidence="7" id="KW-1133">Transmembrane helix</keyword>
<feature type="transmembrane region" description="Helical" evidence="7">
    <location>
        <begin position="6"/>
        <end position="28"/>
    </location>
</feature>
<evidence type="ECO:0000256" key="5">
    <source>
        <dbReference type="ARBA" id="ARBA00022679"/>
    </source>
</evidence>
<dbReference type="AlphaFoldDB" id="A0A8J6XYC2"/>
<dbReference type="Gene3D" id="1.10.287.130">
    <property type="match status" value="1"/>
</dbReference>
<dbReference type="PANTHER" id="PTHR43065">
    <property type="entry name" value="SENSOR HISTIDINE KINASE"/>
    <property type="match status" value="1"/>
</dbReference>
<keyword evidence="7" id="KW-0472">Membrane</keyword>
<organism evidence="10 11">
    <name type="scientific">Candidatus Sulfomarinibacter kjeldsenii</name>
    <dbReference type="NCBI Taxonomy" id="2885994"/>
    <lineage>
        <taxon>Bacteria</taxon>
        <taxon>Pseudomonadati</taxon>
        <taxon>Acidobacteriota</taxon>
        <taxon>Thermoanaerobaculia</taxon>
        <taxon>Thermoanaerobaculales</taxon>
        <taxon>Candidatus Sulfomarinibacteraceae</taxon>
        <taxon>Candidatus Sulfomarinibacter</taxon>
    </lineage>
</organism>
<dbReference type="EC" id="2.7.13.3" evidence="3"/>
<dbReference type="InterPro" id="IPR003594">
    <property type="entry name" value="HATPase_dom"/>
</dbReference>
<dbReference type="InterPro" id="IPR013656">
    <property type="entry name" value="PAS_4"/>
</dbReference>
<sequence>MTLARSFLLWLLGVLVVTLVLVSALVLWHERQILEDELRSRAELLAQVLALAAADGGSPEYLNVFSMTDIRAGEVRDSSGRVRWRFGPSPDEIEVLDTSLMRVERRIAVSQGVWGNETSVDVVLLVSRARVRANLAAAAARLLAGLALALILALVVGLVLVGRVVAPLNQLADWVRAFDPDRPTELLEGGPTTEVRDLARSFGDMAERLAAQRRSLVTSESRFRELFTASPTPLLRLDRDLSLRDANPAAEPYLGGPLTRLAATPLVHFLKTPSAEELEAAFGVVGEAGETTLEAHWNLADGGLAEVELRVAWAGGDIKEGYLVAIHDLTDRIRRMGERWRRTFDAMVDGVALVDDEGTVELANNALQPNAEALVGDLAHRLRGRAPRQWRTNHGGRLLDCSLTAPDGLENAILVVRDVTETVDAEDRLREAEKMQAVGTLASGVAHDFNNLLAAILLHVRLMERQPEAAAEAVPAIGDLAEQGTEVVRELLYFARRESAAPRTIDLVELVRQQEAVLRHLLPDGLELVVELEGEAVPVVADPVGLRRMLVNLVINARDAVEASGGRITVRVEHTAGRAVLEVADDGPGIPSDAREHLFEPFFTLRRQGRGSGLGLAVVYSIVSAHDGEVDVLSVPGKGARFIVRLPLAEAAGLEPLEGRSSSVGDRIRVLLVERDGRVAARKVEALAAAGLEIRHAPSFSDIADLTRVWLPTVVLVAEDAISTHGGELERLQLPALLLGVTGDLDSQRFGPRVVRLRGEATPDAILDALRDLGG</sequence>
<dbReference type="Gene3D" id="3.30.565.10">
    <property type="entry name" value="Histidine kinase-like ATPase, C-terminal domain"/>
    <property type="match status" value="1"/>
</dbReference>
<dbReference type="SUPFAM" id="SSF47384">
    <property type="entry name" value="Homodimeric domain of signal transducing histidine kinase"/>
    <property type="match status" value="1"/>
</dbReference>
<evidence type="ECO:0000256" key="1">
    <source>
        <dbReference type="ARBA" id="ARBA00000085"/>
    </source>
</evidence>
<keyword evidence="6" id="KW-0418">Kinase</keyword>
<feature type="transmembrane region" description="Helical" evidence="7">
    <location>
        <begin position="138"/>
        <end position="161"/>
    </location>
</feature>
<dbReference type="Pfam" id="PF02518">
    <property type="entry name" value="HATPase_c"/>
    <property type="match status" value="1"/>
</dbReference>
<comment type="catalytic activity">
    <reaction evidence="1">
        <text>ATP + protein L-histidine = ADP + protein N-phospho-L-histidine.</text>
        <dbReference type="EC" id="2.7.13.3"/>
    </reaction>
</comment>
<evidence type="ECO:0000256" key="4">
    <source>
        <dbReference type="ARBA" id="ARBA00022553"/>
    </source>
</evidence>
<dbReference type="Gene3D" id="6.10.340.10">
    <property type="match status" value="1"/>
</dbReference>
<dbReference type="SMART" id="SM00387">
    <property type="entry name" value="HATPase_c"/>
    <property type="match status" value="1"/>
</dbReference>
<dbReference type="PROSITE" id="PS50109">
    <property type="entry name" value="HIS_KIN"/>
    <property type="match status" value="1"/>
</dbReference>
<dbReference type="PANTHER" id="PTHR43065:SF42">
    <property type="entry name" value="TWO-COMPONENT SENSOR PPRA"/>
    <property type="match status" value="1"/>
</dbReference>